<name>A0ABD5RNI1_9EURY</name>
<dbReference type="AlphaFoldDB" id="A0ABD5RNI1"/>
<dbReference type="Gene3D" id="3.40.228.10">
    <property type="entry name" value="Dimethylsulfoxide Reductase, domain 2"/>
    <property type="match status" value="1"/>
</dbReference>
<dbReference type="PANTHER" id="PTHR43105">
    <property type="entry name" value="RESPIRATORY NITRATE REDUCTASE"/>
    <property type="match status" value="1"/>
</dbReference>
<evidence type="ECO:0000313" key="6">
    <source>
        <dbReference type="EMBL" id="MFC5971879.1"/>
    </source>
</evidence>
<feature type="domain" description="4Fe-4S Mo/W bis-MGD-type" evidence="5">
    <location>
        <begin position="5"/>
        <end position="55"/>
    </location>
</feature>
<organism evidence="6 7">
    <name type="scientific">Halomarina salina</name>
    <dbReference type="NCBI Taxonomy" id="1872699"/>
    <lineage>
        <taxon>Archaea</taxon>
        <taxon>Methanobacteriati</taxon>
        <taxon>Methanobacteriota</taxon>
        <taxon>Stenosarchaea group</taxon>
        <taxon>Halobacteria</taxon>
        <taxon>Halobacteriales</taxon>
        <taxon>Natronomonadaceae</taxon>
        <taxon>Halomarina</taxon>
    </lineage>
</organism>
<dbReference type="Gene3D" id="2.20.25.90">
    <property type="entry name" value="ADC-like domains"/>
    <property type="match status" value="1"/>
</dbReference>
<dbReference type="RefSeq" id="WP_247414759.1">
    <property type="nucleotide sequence ID" value="NZ_JALLGW010000001.1"/>
</dbReference>
<dbReference type="Gene3D" id="3.40.50.740">
    <property type="match status" value="1"/>
</dbReference>
<dbReference type="PANTHER" id="PTHR43105:SF10">
    <property type="entry name" value="NADH-QUINONE OXIDOREDUCTASE SUBUNIT G"/>
    <property type="match status" value="1"/>
</dbReference>
<proteinExistence type="predicted"/>
<dbReference type="InterPro" id="IPR050123">
    <property type="entry name" value="Prok_molybdopt-oxidoreductase"/>
</dbReference>
<keyword evidence="7" id="KW-1185">Reference proteome</keyword>
<comment type="caution">
    <text evidence="6">The sequence shown here is derived from an EMBL/GenBank/DDBJ whole genome shotgun (WGS) entry which is preliminary data.</text>
</comment>
<dbReference type="InterPro" id="IPR006963">
    <property type="entry name" value="Mopterin_OxRdtase_4Fe-4S_dom"/>
</dbReference>
<dbReference type="SUPFAM" id="SSF50692">
    <property type="entry name" value="ADC-like"/>
    <property type="match status" value="1"/>
</dbReference>
<evidence type="ECO:0000313" key="7">
    <source>
        <dbReference type="Proteomes" id="UP001596099"/>
    </source>
</evidence>
<dbReference type="Pfam" id="PF00384">
    <property type="entry name" value="Molybdopterin"/>
    <property type="match status" value="1"/>
</dbReference>
<evidence type="ECO:0000256" key="1">
    <source>
        <dbReference type="ARBA" id="ARBA00022485"/>
    </source>
</evidence>
<keyword evidence="4" id="KW-0411">Iron-sulfur</keyword>
<keyword evidence="2" id="KW-0479">Metal-binding</keyword>
<dbReference type="Proteomes" id="UP001596099">
    <property type="component" value="Unassembled WGS sequence"/>
</dbReference>
<dbReference type="Gene3D" id="2.40.40.20">
    <property type="match status" value="1"/>
</dbReference>
<sequence length="641" mass="67463">MADSSDESETVCPLCAVGCRLTPGEGGRARGRTGPANPDGRLCAKGATAFETVADDERLTRPLVRRDGDLVAVDWATALDEAADRLGSVRDARGPDALAFFGAPHCTNEENYLLAALARTLGTNNVDNRARLCHGSAAGALERRFGWPASTNTYEDLAESDLVLVAGANPAVQQPVAFDAFVRAAGDDDRELVHVDPRRNETTRAADRYLAPRPGTDALFFHLVCATLLDRGAVDETFVEARTTGFDAFAAALTALDVERAAAATGVDAEEIRNLADRIAAADRVVAMGGTGIEDDEGSPTADAILDLLTLTGNVGRPGTGFTLLRGLNNEQGATDTGCRPDRLPGHASLDDEAARDRLASVWGTEPPTTPGLDEREALAAFGESVFGTLVVGENPAVAKRDDAWVADRFESLDALVVVDAFETETTEHADVVLPAAVGLEKSGTVTNIDRRVQRLAPTADPPGEARADFDVLVELADRLVEEWTPPATSAVASDELRTVVAPYADLSDDVGERWPRGRGDALYAESFDTPDGRAAFGSVEGRVDPPGDDELVLVVGSRAGGFDGPGEADDRLGLNAADAERLDVADGDRVRVEAGEANVETVADVGDAVRRGTVYLHADVADPLVRSGRSAVRVTPVGEP</sequence>
<dbReference type="InterPro" id="IPR009010">
    <property type="entry name" value="Asp_de-COase-like_dom_sf"/>
</dbReference>
<dbReference type="EMBL" id="JBHSQH010000001">
    <property type="protein sequence ID" value="MFC5971879.1"/>
    <property type="molecule type" value="Genomic_DNA"/>
</dbReference>
<dbReference type="Pfam" id="PF04879">
    <property type="entry name" value="Molybdop_Fe4S4"/>
    <property type="match status" value="1"/>
</dbReference>
<evidence type="ECO:0000256" key="2">
    <source>
        <dbReference type="ARBA" id="ARBA00022723"/>
    </source>
</evidence>
<dbReference type="InterPro" id="IPR006656">
    <property type="entry name" value="Mopterin_OxRdtase"/>
</dbReference>
<protein>
    <submittedName>
        <fullName evidence="6">Molybdopterin oxidoreductase family protein</fullName>
    </submittedName>
</protein>
<dbReference type="SMART" id="SM00926">
    <property type="entry name" value="Molybdop_Fe4S4"/>
    <property type="match status" value="1"/>
</dbReference>
<dbReference type="SUPFAM" id="SSF53706">
    <property type="entry name" value="Formate dehydrogenase/DMSO reductase, domains 1-3"/>
    <property type="match status" value="1"/>
</dbReference>
<dbReference type="InterPro" id="IPR006657">
    <property type="entry name" value="MoPterin_dinucl-bd_dom"/>
</dbReference>
<accession>A0ABD5RNI1</accession>
<gene>
    <name evidence="6" type="ORF">ACFPYI_11100</name>
</gene>
<dbReference type="Pfam" id="PF01568">
    <property type="entry name" value="Molydop_binding"/>
    <property type="match status" value="1"/>
</dbReference>
<evidence type="ECO:0000256" key="3">
    <source>
        <dbReference type="ARBA" id="ARBA00023004"/>
    </source>
</evidence>
<keyword evidence="3" id="KW-0408">Iron</keyword>
<evidence type="ECO:0000256" key="4">
    <source>
        <dbReference type="ARBA" id="ARBA00023014"/>
    </source>
</evidence>
<reference evidence="6 7" key="1">
    <citation type="journal article" date="2019" name="Int. J. Syst. Evol. Microbiol.">
        <title>The Global Catalogue of Microorganisms (GCM) 10K type strain sequencing project: providing services to taxonomists for standard genome sequencing and annotation.</title>
        <authorList>
            <consortium name="The Broad Institute Genomics Platform"/>
            <consortium name="The Broad Institute Genome Sequencing Center for Infectious Disease"/>
            <person name="Wu L."/>
            <person name="Ma J."/>
        </authorList>
    </citation>
    <scope>NUCLEOTIDE SEQUENCE [LARGE SCALE GENOMIC DNA]</scope>
    <source>
        <strain evidence="6 7">CGMCC 1.12543</strain>
    </source>
</reference>
<dbReference type="GO" id="GO:0046872">
    <property type="term" value="F:metal ion binding"/>
    <property type="evidence" value="ECO:0007669"/>
    <property type="project" value="UniProtKB-KW"/>
</dbReference>
<keyword evidence="1" id="KW-0004">4Fe-4S</keyword>
<dbReference type="GO" id="GO:0051539">
    <property type="term" value="F:4 iron, 4 sulfur cluster binding"/>
    <property type="evidence" value="ECO:0007669"/>
    <property type="project" value="UniProtKB-KW"/>
</dbReference>
<evidence type="ECO:0000259" key="5">
    <source>
        <dbReference type="SMART" id="SM00926"/>
    </source>
</evidence>